<proteinExistence type="predicted"/>
<dbReference type="InterPro" id="IPR012600">
    <property type="entry name" value="Propeptide_C25"/>
</dbReference>
<dbReference type="Pfam" id="PF13860">
    <property type="entry name" value="FlgD_ig"/>
    <property type="match status" value="1"/>
</dbReference>
<protein>
    <submittedName>
        <fullName evidence="6">C25 family cysteine peptidase</fullName>
    </submittedName>
</protein>
<evidence type="ECO:0000256" key="2">
    <source>
        <dbReference type="SAM" id="SignalP"/>
    </source>
</evidence>
<dbReference type="Pfam" id="PF08126">
    <property type="entry name" value="Propeptide_C25"/>
    <property type="match status" value="1"/>
</dbReference>
<keyword evidence="7" id="KW-1185">Reference proteome</keyword>
<evidence type="ECO:0000259" key="4">
    <source>
        <dbReference type="Pfam" id="PF08126"/>
    </source>
</evidence>
<dbReference type="InterPro" id="IPR001769">
    <property type="entry name" value="Gingipain"/>
</dbReference>
<dbReference type="Gene3D" id="3.40.50.10390">
    <property type="entry name" value="Gingipain r, domain 1"/>
    <property type="match status" value="1"/>
</dbReference>
<evidence type="ECO:0000259" key="3">
    <source>
        <dbReference type="Pfam" id="PF01364"/>
    </source>
</evidence>
<dbReference type="Proteomes" id="UP001594288">
    <property type="component" value="Unassembled WGS sequence"/>
</dbReference>
<dbReference type="Pfam" id="PF01364">
    <property type="entry name" value="Peptidase_C25"/>
    <property type="match status" value="1"/>
</dbReference>
<dbReference type="Gene3D" id="2.60.40.3800">
    <property type="match status" value="1"/>
</dbReference>
<sequence length="1436" mass="157715">MGSGKTSLWVCLICICTLFLSWFGASTALAADGYRLISEGERTLTFTVDLPSYDLDEFTYEGEVYSSLFVTGYAPFSPEGSPDLPVFTILVAVPPGGDASIASFSRSDERVIENVKIAPVPVILAMGEGPYKSAYYEFGEGPAYEATAPYPEVPVWIDQKGRMRHQDVVRVYVSPFIYEPGRKRLLAAGRTTVTVAIEGQTTLRGSMGPDDAWEGLYGNTLLNYERGRAWRAGRMPARTPALKSQALTNDRVKFLIDQTGMFAVTFDALSTAGFPGGISIDDLFMYTEEFAAGGPDLPDTMKLDEVAIRVTDSDSDGILSGGDEIVFYGQNFYDQFGWKGGEDYFFDENVYWLSWDDGEHARMTSRTGWPDVSAPSTPAHFEDFVHMEKDSMFINFPPSGAPIDFYTWRPYSQNVQFGLPGLEDSQPVTLEAKFISYYFEPYRKPTVATIDILVNGCDNPQADLAAFSVSVPSVYQSTFPVEAGVFCEEGNIFRFQSRLEAVETPGNILDWLEAVYRRRYEALDDVLIFTSGGLTGELEFEVEGFSDTNILLFDVTDSLSPVVLDVPPERIIPGAEGYTLTFQDNVVSEHTYIALCAPEMGRVGPEQLTFLAPPSLRDASADYLVVSHPDFVDDLDALMDHRRAQGYSVLKATTDQVYDDFGNGMKSDIAIKSFIRNAYLIGGTQFVLLVGDGSTDRRGLLLDPPMGNNASDVDYLPGHNIFVSDGHPPNREIRPYEYWFVTLEGDDDPYPDLYIGRLPVGSAAEVEGAVAKILNSENDSGDDPWKKRMLLVADDQYNESCPSGSDTSFEEACDSAAVIATDFAVVAPETTKYYLERCTRFDQTSAREANLCTSPLTTRLYTRSNCTPALRSLLNAGSFLVNYQGHANRDIFTFEGLILDSNSYADIRNLTNFEKPFVFLGFGCWISDFQSVAEGIYGDAIGERFVLNPFGAGSASFASGCAEYISTNKRFNPFVIRAIYTHLQGMDVAGNPQPARVLLGEAVTTALIRFAPGPYGSATHIQKHVLLGDPAMVMDMGPPLLEATANDLTVDDTYVFTGGASDTLHIVSLVKDEEAIMELGVSIAEGGLLTPVDPSSYQTQPLIDTEFTRSRSYDLTYDHVPHLGNYSIRIGAEDYAGKTSSLDVNVSTGSAEFFANSDPLEEGGLLVIGQSIRILLGRADPFGEADIKVVVDTIPAEDFADYSVEMKDAEGKQWEVSFAPSLSAGNHTVEASIQGLASRRGFAYVPARIDYYVGYNRLLDNDYVSGTASYRVIVTAEAGITEDDISMELNGEPLAAAFEPDSSGTAFEATFDLELDTGDYELATVIFDSRVPVTFVVSDVLQLLDVSVYPSPFPRETFFYYTLSQDALDVRLEIYTVSGRKIFDAALATAAGYNEYRWDGRDVAGDRIANGTYLYKIVAGTSSREKEFTGWVVKVE</sequence>
<name>A0ABV6YNE7_UNCEI</name>
<reference evidence="6 7" key="1">
    <citation type="submission" date="2024-09" db="EMBL/GenBank/DDBJ databases">
        <authorList>
            <person name="D'Angelo T."/>
        </authorList>
    </citation>
    <scope>NUCLEOTIDE SEQUENCE [LARGE SCALE GENOMIC DNA]</scope>
    <source>
        <strain evidence="6">SAG AM-311-F02</strain>
    </source>
</reference>
<evidence type="ECO:0000259" key="5">
    <source>
        <dbReference type="Pfam" id="PF13860"/>
    </source>
</evidence>
<feature type="domain" description="Gingipain propeptide" evidence="4">
    <location>
        <begin position="64"/>
        <end position="200"/>
    </location>
</feature>
<dbReference type="Gene3D" id="2.60.40.4070">
    <property type="match status" value="1"/>
</dbReference>
<organism evidence="6 7">
    <name type="scientific">Eiseniibacteriota bacterium</name>
    <dbReference type="NCBI Taxonomy" id="2212470"/>
    <lineage>
        <taxon>Bacteria</taxon>
        <taxon>Candidatus Eiseniibacteriota</taxon>
    </lineage>
</organism>
<keyword evidence="1 2" id="KW-0732">Signal</keyword>
<dbReference type="InterPro" id="IPR029030">
    <property type="entry name" value="Caspase-like_dom_sf"/>
</dbReference>
<gene>
    <name evidence="6" type="ORF">ACFL2Z_01615</name>
</gene>
<comment type="caution">
    <text evidence="6">The sequence shown here is derived from an EMBL/GenBank/DDBJ whole genome shotgun (WGS) entry which is preliminary data.</text>
</comment>
<feature type="domain" description="Gingipain" evidence="3">
    <location>
        <begin position="623"/>
        <end position="1033"/>
    </location>
</feature>
<evidence type="ECO:0000313" key="7">
    <source>
        <dbReference type="Proteomes" id="UP001594288"/>
    </source>
</evidence>
<accession>A0ABV6YNE7</accession>
<feature type="chain" id="PRO_5046084157" evidence="2">
    <location>
        <begin position="31"/>
        <end position="1436"/>
    </location>
</feature>
<evidence type="ECO:0000313" key="6">
    <source>
        <dbReference type="EMBL" id="MFC1799593.1"/>
    </source>
</evidence>
<dbReference type="InterPro" id="IPR038490">
    <property type="entry name" value="Gingipain_propep_sf"/>
</dbReference>
<feature type="signal peptide" evidence="2">
    <location>
        <begin position="1"/>
        <end position="30"/>
    </location>
</feature>
<dbReference type="SUPFAM" id="SSF52129">
    <property type="entry name" value="Caspase-like"/>
    <property type="match status" value="1"/>
</dbReference>
<dbReference type="InterPro" id="IPR029031">
    <property type="entry name" value="Gingipain_N_sf"/>
</dbReference>
<dbReference type="InterPro" id="IPR025965">
    <property type="entry name" value="FlgD/Vpr_Ig-like"/>
</dbReference>
<dbReference type="Gene3D" id="3.40.50.1460">
    <property type="match status" value="1"/>
</dbReference>
<feature type="domain" description="FlgD/Vpr Ig-like" evidence="5">
    <location>
        <begin position="1359"/>
        <end position="1421"/>
    </location>
</feature>
<evidence type="ECO:0000256" key="1">
    <source>
        <dbReference type="ARBA" id="ARBA00022729"/>
    </source>
</evidence>
<dbReference type="EMBL" id="JBHPEI010000015">
    <property type="protein sequence ID" value="MFC1799593.1"/>
    <property type="molecule type" value="Genomic_DNA"/>
</dbReference>